<dbReference type="PANTHER" id="PTHR35561:SF1">
    <property type="entry name" value="RNA 2',3'-CYCLIC PHOSPHODIESTERASE"/>
    <property type="match status" value="1"/>
</dbReference>
<dbReference type="InterPro" id="IPR004175">
    <property type="entry name" value="RNA_CPDase"/>
</dbReference>
<feature type="short sequence motif" description="HXTX 2" evidence="2">
    <location>
        <begin position="114"/>
        <end position="117"/>
    </location>
</feature>
<proteinExistence type="inferred from homology"/>
<feature type="active site" description="Proton donor" evidence="2">
    <location>
        <position position="32"/>
    </location>
</feature>
<evidence type="ECO:0000313" key="3">
    <source>
        <dbReference type="EMBL" id="CAA9309551.1"/>
    </source>
</evidence>
<sequence>MRTFLAVRPPAEALDHLSGLRTSWPAAPERWHVTLAFLGEVAEPSRLVEPLVAVCARHRPLSLRLAGSGAFGRGGPVWVGVEGDRAGLTALAEDLGEACRRQGVDVERRPYRPHLTVGRRGHPDPRLLADYAGPWWTADEVELVASRLRPTVRHDVLHRVPLTGLSRTSGP</sequence>
<gene>
    <name evidence="3" type="ORF">AVDCRST_MAG16-55</name>
</gene>
<dbReference type="SUPFAM" id="SSF55144">
    <property type="entry name" value="LigT-like"/>
    <property type="match status" value="1"/>
</dbReference>
<dbReference type="PANTHER" id="PTHR35561">
    <property type="entry name" value="RNA 2',3'-CYCLIC PHOSPHODIESTERASE"/>
    <property type="match status" value="1"/>
</dbReference>
<comment type="similarity">
    <text evidence="2">Belongs to the 2H phosphoesterase superfamily. ThpR family.</text>
</comment>
<dbReference type="EC" id="3.1.4.58" evidence="2"/>
<dbReference type="NCBIfam" id="TIGR02258">
    <property type="entry name" value="2_5_ligase"/>
    <property type="match status" value="1"/>
</dbReference>
<name>A0A6J4KMZ5_9ACTN</name>
<feature type="short sequence motif" description="HXTX 1" evidence="2">
    <location>
        <begin position="32"/>
        <end position="35"/>
    </location>
</feature>
<accession>A0A6J4KMZ5</accession>
<reference evidence="3" key="1">
    <citation type="submission" date="2020-02" db="EMBL/GenBank/DDBJ databases">
        <authorList>
            <person name="Meier V. D."/>
        </authorList>
    </citation>
    <scope>NUCLEOTIDE SEQUENCE</scope>
    <source>
        <strain evidence="3">AVDCRST_MAG16</strain>
    </source>
</reference>
<comment type="function">
    <text evidence="2">Hydrolyzes RNA 2',3'-cyclic phosphodiester to an RNA 2'-phosphomonoester.</text>
</comment>
<dbReference type="EMBL" id="CADCUE010000004">
    <property type="protein sequence ID" value="CAA9309551.1"/>
    <property type="molecule type" value="Genomic_DNA"/>
</dbReference>
<protein>
    <recommendedName>
        <fullName evidence="2">RNA 2',3'-cyclic phosphodiesterase</fullName>
        <shortName evidence="2">RNA 2',3'-CPDase</shortName>
        <ecNumber evidence="2">3.1.4.58</ecNumber>
    </recommendedName>
</protein>
<dbReference type="InterPro" id="IPR009097">
    <property type="entry name" value="Cyclic_Pdiesterase"/>
</dbReference>
<dbReference type="GO" id="GO:0016874">
    <property type="term" value="F:ligase activity"/>
    <property type="evidence" value="ECO:0007669"/>
    <property type="project" value="UniProtKB-KW"/>
</dbReference>
<dbReference type="Pfam" id="PF13563">
    <property type="entry name" value="2_5_RNA_ligase2"/>
    <property type="match status" value="1"/>
</dbReference>
<organism evidence="3">
    <name type="scientific">uncultured Frankineae bacterium</name>
    <dbReference type="NCBI Taxonomy" id="437475"/>
    <lineage>
        <taxon>Bacteria</taxon>
        <taxon>Bacillati</taxon>
        <taxon>Actinomycetota</taxon>
        <taxon>Actinomycetes</taxon>
        <taxon>Frankiales</taxon>
        <taxon>environmental samples</taxon>
    </lineage>
</organism>
<evidence type="ECO:0000256" key="2">
    <source>
        <dbReference type="HAMAP-Rule" id="MF_01940"/>
    </source>
</evidence>
<keyword evidence="1 2" id="KW-0378">Hydrolase</keyword>
<dbReference type="AlphaFoldDB" id="A0A6J4KMZ5"/>
<dbReference type="HAMAP" id="MF_01940">
    <property type="entry name" value="RNA_CPDase"/>
    <property type="match status" value="1"/>
</dbReference>
<evidence type="ECO:0000256" key="1">
    <source>
        <dbReference type="ARBA" id="ARBA00022801"/>
    </source>
</evidence>
<dbReference type="Gene3D" id="3.90.1140.10">
    <property type="entry name" value="Cyclic phosphodiesterase"/>
    <property type="match status" value="1"/>
</dbReference>
<keyword evidence="3" id="KW-0436">Ligase</keyword>
<comment type="catalytic activity">
    <reaction evidence="2">
        <text>a 3'-end 2',3'-cyclophospho-ribonucleotide-RNA + H2O = a 3'-end 2'-phospho-ribonucleotide-RNA + H(+)</text>
        <dbReference type="Rhea" id="RHEA:11828"/>
        <dbReference type="Rhea" id="RHEA-COMP:10464"/>
        <dbReference type="Rhea" id="RHEA-COMP:17353"/>
        <dbReference type="ChEBI" id="CHEBI:15377"/>
        <dbReference type="ChEBI" id="CHEBI:15378"/>
        <dbReference type="ChEBI" id="CHEBI:83064"/>
        <dbReference type="ChEBI" id="CHEBI:173113"/>
        <dbReference type="EC" id="3.1.4.58"/>
    </reaction>
</comment>
<dbReference type="GO" id="GO:0008664">
    <property type="term" value="F:RNA 2',3'-cyclic 3'-phosphodiesterase activity"/>
    <property type="evidence" value="ECO:0007669"/>
    <property type="project" value="UniProtKB-EC"/>
</dbReference>
<dbReference type="GO" id="GO:0004113">
    <property type="term" value="F:2',3'-cyclic-nucleotide 3'-phosphodiesterase activity"/>
    <property type="evidence" value="ECO:0007669"/>
    <property type="project" value="InterPro"/>
</dbReference>
<feature type="active site" description="Proton acceptor" evidence="2">
    <location>
        <position position="114"/>
    </location>
</feature>